<proteinExistence type="predicted"/>
<feature type="signal peptide" evidence="1">
    <location>
        <begin position="1"/>
        <end position="16"/>
    </location>
</feature>
<evidence type="ECO:0000313" key="2">
    <source>
        <dbReference type="EMBL" id="OMP03605.1"/>
    </source>
</evidence>
<organism evidence="2 3">
    <name type="scientific">Corchorus capsularis</name>
    <name type="common">Jute</name>
    <dbReference type="NCBI Taxonomy" id="210143"/>
    <lineage>
        <taxon>Eukaryota</taxon>
        <taxon>Viridiplantae</taxon>
        <taxon>Streptophyta</taxon>
        <taxon>Embryophyta</taxon>
        <taxon>Tracheophyta</taxon>
        <taxon>Spermatophyta</taxon>
        <taxon>Magnoliopsida</taxon>
        <taxon>eudicotyledons</taxon>
        <taxon>Gunneridae</taxon>
        <taxon>Pentapetalae</taxon>
        <taxon>rosids</taxon>
        <taxon>malvids</taxon>
        <taxon>Malvales</taxon>
        <taxon>Malvaceae</taxon>
        <taxon>Grewioideae</taxon>
        <taxon>Apeibeae</taxon>
        <taxon>Corchorus</taxon>
    </lineage>
</organism>
<dbReference type="Gramene" id="OMP03605">
    <property type="protein sequence ID" value="OMP03605"/>
    <property type="gene ID" value="CCACVL1_02343"/>
</dbReference>
<evidence type="ECO:0000313" key="3">
    <source>
        <dbReference type="Proteomes" id="UP000188268"/>
    </source>
</evidence>
<accession>A0A1R3K936</accession>
<keyword evidence="1" id="KW-0732">Signal</keyword>
<gene>
    <name evidence="2" type="ORF">CCACVL1_02343</name>
</gene>
<dbReference type="AlphaFoldDB" id="A0A1R3K936"/>
<dbReference type="Proteomes" id="UP000188268">
    <property type="component" value="Unassembled WGS sequence"/>
</dbReference>
<name>A0A1R3K936_COCAP</name>
<protein>
    <submittedName>
        <fullName evidence="2">Uncharacterized protein</fullName>
    </submittedName>
</protein>
<evidence type="ECO:0000256" key="1">
    <source>
        <dbReference type="SAM" id="SignalP"/>
    </source>
</evidence>
<keyword evidence="3" id="KW-1185">Reference proteome</keyword>
<comment type="caution">
    <text evidence="2">The sequence shown here is derived from an EMBL/GenBank/DDBJ whole genome shotgun (WGS) entry which is preliminary data.</text>
</comment>
<sequence>MKIIVAYLAMVIKTRAIVTASIAKVNFTAIIVRRGGEKVESVVRVGFVLQL</sequence>
<dbReference type="EMBL" id="AWWV01006007">
    <property type="protein sequence ID" value="OMP03605.1"/>
    <property type="molecule type" value="Genomic_DNA"/>
</dbReference>
<reference evidence="2 3" key="1">
    <citation type="submission" date="2013-09" db="EMBL/GenBank/DDBJ databases">
        <title>Corchorus capsularis genome sequencing.</title>
        <authorList>
            <person name="Alam M."/>
            <person name="Haque M.S."/>
            <person name="Islam M.S."/>
            <person name="Emdad E.M."/>
            <person name="Islam M.M."/>
            <person name="Ahmed B."/>
            <person name="Halim A."/>
            <person name="Hossen Q.M.M."/>
            <person name="Hossain M.Z."/>
            <person name="Ahmed R."/>
            <person name="Khan M.M."/>
            <person name="Islam R."/>
            <person name="Rashid M.M."/>
            <person name="Khan S.A."/>
            <person name="Rahman M.S."/>
            <person name="Alam M."/>
        </authorList>
    </citation>
    <scope>NUCLEOTIDE SEQUENCE [LARGE SCALE GENOMIC DNA]</scope>
    <source>
        <strain evidence="3">cv. CVL-1</strain>
        <tissue evidence="2">Whole seedling</tissue>
    </source>
</reference>
<feature type="chain" id="PRO_5013294712" evidence="1">
    <location>
        <begin position="17"/>
        <end position="51"/>
    </location>
</feature>